<dbReference type="InterPro" id="IPR020904">
    <property type="entry name" value="Sc_DH/Rdtase_CS"/>
</dbReference>
<comment type="caution">
    <text evidence="5">The sequence shown here is derived from an EMBL/GenBank/DDBJ whole genome shotgun (WGS) entry which is preliminary data.</text>
</comment>
<evidence type="ECO:0000256" key="3">
    <source>
        <dbReference type="RuleBase" id="RU000363"/>
    </source>
</evidence>
<proteinExistence type="inferred from homology"/>
<sequence length="282" mass="29476">MGEVNEGLSGTPAGSSSGSGRAVLGTPGPAARITTELPVALVTGASSGIGRATALRLAALGWYPLLSGTDPERLTEIARLTGGHAMAGDLCRPDGPDRLASWAQAATGRVDVLIANAGVGWRGPFAGMPPDVLERMITLNLIAPLQLARLLLPGMTARGSGRIVLVGSIAGAVGVGEEAVYTATKAALGMFAESLRYELRGTGVRVSVVLPGVVDTPFFRRRGSPYDRAWPRAVTPERVADTIVAGITGRRDRLFVPWWLRVPERVHGVAPGLFERLAARFG</sequence>
<name>A0A561EL30_9ACTN</name>
<feature type="region of interest" description="Disordered" evidence="4">
    <location>
        <begin position="1"/>
        <end position="29"/>
    </location>
</feature>
<dbReference type="PANTHER" id="PTHR44196">
    <property type="entry name" value="DEHYDROGENASE/REDUCTASE SDR FAMILY MEMBER 7B"/>
    <property type="match status" value="1"/>
</dbReference>
<organism evidence="5 6">
    <name type="scientific">Kitasatospora atroaurantiaca</name>
    <dbReference type="NCBI Taxonomy" id="285545"/>
    <lineage>
        <taxon>Bacteria</taxon>
        <taxon>Bacillati</taxon>
        <taxon>Actinomycetota</taxon>
        <taxon>Actinomycetes</taxon>
        <taxon>Kitasatosporales</taxon>
        <taxon>Streptomycetaceae</taxon>
        <taxon>Kitasatospora</taxon>
    </lineage>
</organism>
<dbReference type="Gene3D" id="3.40.50.720">
    <property type="entry name" value="NAD(P)-binding Rossmann-like Domain"/>
    <property type="match status" value="1"/>
</dbReference>
<evidence type="ECO:0000313" key="5">
    <source>
        <dbReference type="EMBL" id="TWE16269.1"/>
    </source>
</evidence>
<reference evidence="5 6" key="1">
    <citation type="submission" date="2019-06" db="EMBL/GenBank/DDBJ databases">
        <title>Sequencing the genomes of 1000 actinobacteria strains.</title>
        <authorList>
            <person name="Klenk H.-P."/>
        </authorList>
    </citation>
    <scope>NUCLEOTIDE SEQUENCE [LARGE SCALE GENOMIC DNA]</scope>
    <source>
        <strain evidence="5 6">DSM 41649</strain>
    </source>
</reference>
<dbReference type="EMBL" id="VIVR01000001">
    <property type="protein sequence ID" value="TWE16269.1"/>
    <property type="molecule type" value="Genomic_DNA"/>
</dbReference>
<dbReference type="AlphaFoldDB" id="A0A561EL30"/>
<dbReference type="CDD" id="cd05233">
    <property type="entry name" value="SDR_c"/>
    <property type="match status" value="1"/>
</dbReference>
<evidence type="ECO:0000256" key="1">
    <source>
        <dbReference type="ARBA" id="ARBA00006484"/>
    </source>
</evidence>
<feature type="compositionally biased region" description="Low complexity" evidence="4">
    <location>
        <begin position="7"/>
        <end position="20"/>
    </location>
</feature>
<dbReference type="GO" id="GO:0016491">
    <property type="term" value="F:oxidoreductase activity"/>
    <property type="evidence" value="ECO:0007669"/>
    <property type="project" value="UniProtKB-KW"/>
</dbReference>
<keyword evidence="6" id="KW-1185">Reference proteome</keyword>
<dbReference type="SUPFAM" id="SSF51735">
    <property type="entry name" value="NAD(P)-binding Rossmann-fold domains"/>
    <property type="match status" value="1"/>
</dbReference>
<dbReference type="InterPro" id="IPR002347">
    <property type="entry name" value="SDR_fam"/>
</dbReference>
<evidence type="ECO:0000256" key="4">
    <source>
        <dbReference type="SAM" id="MobiDB-lite"/>
    </source>
</evidence>
<dbReference type="PROSITE" id="PS00061">
    <property type="entry name" value="ADH_SHORT"/>
    <property type="match status" value="1"/>
</dbReference>
<dbReference type="Pfam" id="PF00106">
    <property type="entry name" value="adh_short"/>
    <property type="match status" value="1"/>
</dbReference>
<dbReference type="GO" id="GO:0016020">
    <property type="term" value="C:membrane"/>
    <property type="evidence" value="ECO:0007669"/>
    <property type="project" value="TreeGrafter"/>
</dbReference>
<dbReference type="PRINTS" id="PR00080">
    <property type="entry name" value="SDRFAMILY"/>
</dbReference>
<dbReference type="InterPro" id="IPR036291">
    <property type="entry name" value="NAD(P)-bd_dom_sf"/>
</dbReference>
<accession>A0A561EL30</accession>
<protein>
    <submittedName>
        <fullName evidence="5">Short-subunit dehydrogenase</fullName>
    </submittedName>
</protein>
<comment type="similarity">
    <text evidence="1 3">Belongs to the short-chain dehydrogenases/reductases (SDR) family.</text>
</comment>
<gene>
    <name evidence="5" type="ORF">FB465_1246</name>
</gene>
<dbReference type="PRINTS" id="PR00081">
    <property type="entry name" value="GDHRDH"/>
</dbReference>
<dbReference type="Proteomes" id="UP000318416">
    <property type="component" value="Unassembled WGS sequence"/>
</dbReference>
<evidence type="ECO:0000256" key="2">
    <source>
        <dbReference type="ARBA" id="ARBA00023002"/>
    </source>
</evidence>
<keyword evidence="2" id="KW-0560">Oxidoreductase</keyword>
<dbReference type="PANTHER" id="PTHR44196:SF1">
    <property type="entry name" value="DEHYDROGENASE_REDUCTASE SDR FAMILY MEMBER 7B"/>
    <property type="match status" value="1"/>
</dbReference>
<evidence type="ECO:0000313" key="6">
    <source>
        <dbReference type="Proteomes" id="UP000318416"/>
    </source>
</evidence>